<comment type="caution">
    <text evidence="1">The sequence shown here is derived from an EMBL/GenBank/DDBJ whole genome shotgun (WGS) entry which is preliminary data.</text>
</comment>
<protein>
    <submittedName>
        <fullName evidence="1">Uncharacterized protein</fullName>
    </submittedName>
</protein>
<evidence type="ECO:0000313" key="1">
    <source>
        <dbReference type="EMBL" id="TDC05074.1"/>
    </source>
</evidence>
<dbReference type="Proteomes" id="UP000295157">
    <property type="component" value="Unassembled WGS sequence"/>
</dbReference>
<dbReference type="AlphaFoldDB" id="A0A4R4NA84"/>
<dbReference type="RefSeq" id="WP_132334221.1">
    <property type="nucleotide sequence ID" value="NZ_SMJZ01000076.1"/>
</dbReference>
<proteinExistence type="predicted"/>
<sequence length="59" mass="6265">MNRVIWCSPGCTGTEIGIGSQNPTLVYSKSAARVLLVAPLNRSSSPVLVRRRRLPSAAG</sequence>
<gene>
    <name evidence="1" type="ORF">E1267_20605</name>
</gene>
<name>A0A4R4NA84_9ACTN</name>
<reference evidence="1 2" key="1">
    <citation type="submission" date="2019-02" db="EMBL/GenBank/DDBJ databases">
        <title>Draft genome sequences of novel Actinobacteria.</title>
        <authorList>
            <person name="Sahin N."/>
            <person name="Ay H."/>
            <person name="Saygin H."/>
        </authorList>
    </citation>
    <scope>NUCLEOTIDE SEQUENCE [LARGE SCALE GENOMIC DNA]</scope>
    <source>
        <strain evidence="1 2">KC201</strain>
    </source>
</reference>
<evidence type="ECO:0000313" key="2">
    <source>
        <dbReference type="Proteomes" id="UP000295157"/>
    </source>
</evidence>
<dbReference type="EMBL" id="SMJZ01000076">
    <property type="protein sequence ID" value="TDC05074.1"/>
    <property type="molecule type" value="Genomic_DNA"/>
</dbReference>
<keyword evidence="2" id="KW-1185">Reference proteome</keyword>
<organism evidence="1 2">
    <name type="scientific">Nonomuraea longispora</name>
    <dbReference type="NCBI Taxonomy" id="1848320"/>
    <lineage>
        <taxon>Bacteria</taxon>
        <taxon>Bacillati</taxon>
        <taxon>Actinomycetota</taxon>
        <taxon>Actinomycetes</taxon>
        <taxon>Streptosporangiales</taxon>
        <taxon>Streptosporangiaceae</taxon>
        <taxon>Nonomuraea</taxon>
    </lineage>
</organism>
<accession>A0A4R4NA84</accession>